<accession>A0A1Y2AKM0</accession>
<dbReference type="InParanoid" id="A0A1Y2AKM0"/>
<dbReference type="GO" id="GO:0032007">
    <property type="term" value="P:negative regulation of TOR signaling"/>
    <property type="evidence" value="ECO:0007669"/>
    <property type="project" value="TreeGrafter"/>
</dbReference>
<reference evidence="1 2" key="1">
    <citation type="submission" date="2016-07" db="EMBL/GenBank/DDBJ databases">
        <title>Pervasive Adenine N6-methylation of Active Genes in Fungi.</title>
        <authorList>
            <consortium name="DOE Joint Genome Institute"/>
            <person name="Mondo S.J."/>
            <person name="Dannebaum R.O."/>
            <person name="Kuo R.C."/>
            <person name="Labutti K."/>
            <person name="Haridas S."/>
            <person name="Kuo A."/>
            <person name="Salamov A."/>
            <person name="Ahrendt S.R."/>
            <person name="Lipzen A."/>
            <person name="Sullivan W."/>
            <person name="Andreopoulos W.B."/>
            <person name="Clum A."/>
            <person name="Lindquist E."/>
            <person name="Daum C."/>
            <person name="Ramamoorthy G.K."/>
            <person name="Gryganskyi A."/>
            <person name="Culley D."/>
            <person name="Magnuson J.K."/>
            <person name="James T.Y."/>
            <person name="O'Malley M.A."/>
            <person name="Stajich J.E."/>
            <person name="Spatafora J.W."/>
            <person name="Visel A."/>
            <person name="Grigoriev I.V."/>
        </authorList>
    </citation>
    <scope>NUCLEOTIDE SEQUENCE [LARGE SCALE GENOMIC DNA]</scope>
    <source>
        <strain evidence="1 2">68-887.2</strain>
    </source>
</reference>
<dbReference type="STRING" id="71784.A0A1Y2AKM0"/>
<dbReference type="EMBL" id="MCFC01000084">
    <property type="protein sequence ID" value="ORY23032.1"/>
    <property type="molecule type" value="Genomic_DNA"/>
</dbReference>
<evidence type="ECO:0000313" key="2">
    <source>
        <dbReference type="Proteomes" id="UP000193986"/>
    </source>
</evidence>
<dbReference type="GO" id="GO:0051726">
    <property type="term" value="P:regulation of cell cycle"/>
    <property type="evidence" value="ECO:0007669"/>
    <property type="project" value="TreeGrafter"/>
</dbReference>
<dbReference type="GO" id="GO:0033596">
    <property type="term" value="C:TSC1-TSC2 complex"/>
    <property type="evidence" value="ECO:0007669"/>
    <property type="project" value="TreeGrafter"/>
</dbReference>
<name>A0A1Y2AKM0_9TREE</name>
<organism evidence="1 2">
    <name type="scientific">Naematelia encephala</name>
    <dbReference type="NCBI Taxonomy" id="71784"/>
    <lineage>
        <taxon>Eukaryota</taxon>
        <taxon>Fungi</taxon>
        <taxon>Dikarya</taxon>
        <taxon>Basidiomycota</taxon>
        <taxon>Agaricomycotina</taxon>
        <taxon>Tremellomycetes</taxon>
        <taxon>Tremellales</taxon>
        <taxon>Naemateliaceae</taxon>
        <taxon>Naematelia</taxon>
    </lineage>
</organism>
<protein>
    <recommendedName>
        <fullName evidence="3">Hamartin protein-domain-containing protein</fullName>
    </recommendedName>
</protein>
<dbReference type="PANTHER" id="PTHR15154:SF2">
    <property type="entry name" value="HAMARTIN"/>
    <property type="match status" value="1"/>
</dbReference>
<sequence length="528" mass="59853">MTTPVSVAQWLEHIDHASVSPPPLLASQHDVDTLFGGLSNQGAIQRRSHLLANADSSCLNGLWQSVSEDWALDPPDDIDDHIINLITTALHSNVFDAEHFLKCLLPFYERPKCQEILTRWGTKDFEVFLRCCDKAFVNPTSRQAITTTVMALLLSTPYVPGTPASSTYMAKLASHSFLHSLIQSLILDTCNILFSVELSCLAEIIPYAPQVLTAKAPLFMVILGRAVCWYDRPFLDTEEAPREGKTHTPAPNRDLGWAVANAGDHRTEDLPLSLGPKQVVRLFLVTVYNAWPSNIIAFVRDPPSYLQNKSIEPLYSVPWSDVWDTGLLAARARPLLRDFHLHPSLIYLTSTAELADEKRWDKVEPSEYLARSHMLAHSERMSEGRSDLTQGTVEAVKTDDSTIEPVTNDCDDLQRLRRQIQLLKLEAMFSDRVRKQYLFHIGRLHTLSQRFNSDEAEIHSFVNRIKEQDKIIDGLTADLSQQRLEATQAQQKHLKWQEQLREKLASFREERRTSLDSLAQLRSDLGEE</sequence>
<dbReference type="InterPro" id="IPR007483">
    <property type="entry name" value="Hamartin"/>
</dbReference>
<dbReference type="PANTHER" id="PTHR15154">
    <property type="entry name" value="HAMARTIN"/>
    <property type="match status" value="1"/>
</dbReference>
<dbReference type="Proteomes" id="UP000193986">
    <property type="component" value="Unassembled WGS sequence"/>
</dbReference>
<dbReference type="OrthoDB" id="28737at2759"/>
<feature type="non-terminal residue" evidence="1">
    <location>
        <position position="528"/>
    </location>
</feature>
<evidence type="ECO:0000313" key="1">
    <source>
        <dbReference type="EMBL" id="ORY23032.1"/>
    </source>
</evidence>
<proteinExistence type="predicted"/>
<comment type="caution">
    <text evidence="1">The sequence shown here is derived from an EMBL/GenBank/DDBJ whole genome shotgun (WGS) entry which is preliminary data.</text>
</comment>
<keyword evidence="2" id="KW-1185">Reference proteome</keyword>
<evidence type="ECO:0008006" key="3">
    <source>
        <dbReference type="Google" id="ProtNLM"/>
    </source>
</evidence>
<dbReference type="AlphaFoldDB" id="A0A1Y2AKM0"/>
<gene>
    <name evidence="1" type="ORF">BCR39DRAFT_562083</name>
</gene>